<reference evidence="1" key="1">
    <citation type="journal article" date="2014" name="Front. Microbiol.">
        <title>High frequency of phylogenetically diverse reductive dehalogenase-homologous genes in deep subseafloor sedimentary metagenomes.</title>
        <authorList>
            <person name="Kawai M."/>
            <person name="Futagami T."/>
            <person name="Toyoda A."/>
            <person name="Takaki Y."/>
            <person name="Nishi S."/>
            <person name="Hori S."/>
            <person name="Arai W."/>
            <person name="Tsubouchi T."/>
            <person name="Morono Y."/>
            <person name="Uchiyama I."/>
            <person name="Ito T."/>
            <person name="Fujiyama A."/>
            <person name="Inagaki F."/>
            <person name="Takami H."/>
        </authorList>
    </citation>
    <scope>NUCLEOTIDE SEQUENCE</scope>
    <source>
        <strain evidence="1">Expedition CK06-06</strain>
    </source>
</reference>
<evidence type="ECO:0000313" key="1">
    <source>
        <dbReference type="EMBL" id="GAG79079.1"/>
    </source>
</evidence>
<gene>
    <name evidence="1" type="ORF">S01H4_33370</name>
</gene>
<sequence>DQKKGSILSKLDTLDEIVKKESRVVEETLRSGLIKSEQAEQEEEIEKEKLTLKLTGNKQIG</sequence>
<proteinExistence type="predicted"/>
<dbReference type="AlphaFoldDB" id="X1AB94"/>
<organism evidence="1">
    <name type="scientific">marine sediment metagenome</name>
    <dbReference type="NCBI Taxonomy" id="412755"/>
    <lineage>
        <taxon>unclassified sequences</taxon>
        <taxon>metagenomes</taxon>
        <taxon>ecological metagenomes</taxon>
    </lineage>
</organism>
<dbReference type="EMBL" id="BART01017550">
    <property type="protein sequence ID" value="GAG79079.1"/>
    <property type="molecule type" value="Genomic_DNA"/>
</dbReference>
<name>X1AB94_9ZZZZ</name>
<feature type="non-terminal residue" evidence="1">
    <location>
        <position position="1"/>
    </location>
</feature>
<protein>
    <submittedName>
        <fullName evidence="1">Uncharacterized protein</fullName>
    </submittedName>
</protein>
<accession>X1AB94</accession>
<comment type="caution">
    <text evidence="1">The sequence shown here is derived from an EMBL/GenBank/DDBJ whole genome shotgun (WGS) entry which is preliminary data.</text>
</comment>